<accession>A0A8K0CCR8</accession>
<feature type="domain" description="Lipase" evidence="6">
    <location>
        <begin position="61"/>
        <end position="306"/>
    </location>
</feature>
<gene>
    <name evidence="7" type="ORF">ILUMI_22464</name>
</gene>
<proteinExistence type="inferred from homology"/>
<dbReference type="Pfam" id="PF00151">
    <property type="entry name" value="Lipase"/>
    <property type="match status" value="1"/>
</dbReference>
<evidence type="ECO:0000256" key="5">
    <source>
        <dbReference type="SAM" id="SignalP"/>
    </source>
</evidence>
<evidence type="ECO:0000256" key="4">
    <source>
        <dbReference type="RuleBase" id="RU004262"/>
    </source>
</evidence>
<evidence type="ECO:0000313" key="8">
    <source>
        <dbReference type="Proteomes" id="UP000801492"/>
    </source>
</evidence>
<dbReference type="InterPro" id="IPR029058">
    <property type="entry name" value="AB_hydrolase_fold"/>
</dbReference>
<organism evidence="7 8">
    <name type="scientific">Ignelater luminosus</name>
    <name type="common">Cucubano</name>
    <name type="synonym">Pyrophorus luminosus</name>
    <dbReference type="NCBI Taxonomy" id="2038154"/>
    <lineage>
        <taxon>Eukaryota</taxon>
        <taxon>Metazoa</taxon>
        <taxon>Ecdysozoa</taxon>
        <taxon>Arthropoda</taxon>
        <taxon>Hexapoda</taxon>
        <taxon>Insecta</taxon>
        <taxon>Pterygota</taxon>
        <taxon>Neoptera</taxon>
        <taxon>Endopterygota</taxon>
        <taxon>Coleoptera</taxon>
        <taxon>Polyphaga</taxon>
        <taxon>Elateriformia</taxon>
        <taxon>Elateroidea</taxon>
        <taxon>Elateridae</taxon>
        <taxon>Agrypninae</taxon>
        <taxon>Pyrophorini</taxon>
        <taxon>Ignelater</taxon>
    </lineage>
</organism>
<comment type="similarity">
    <text evidence="2 4">Belongs to the AB hydrolase superfamily. Lipase family.</text>
</comment>
<evidence type="ECO:0000256" key="1">
    <source>
        <dbReference type="ARBA" id="ARBA00004613"/>
    </source>
</evidence>
<evidence type="ECO:0000259" key="6">
    <source>
        <dbReference type="Pfam" id="PF00151"/>
    </source>
</evidence>
<feature type="chain" id="PRO_5035466987" description="Lipase domain-containing protein" evidence="5">
    <location>
        <begin position="20"/>
        <end position="352"/>
    </location>
</feature>
<sequence length="352" mass="38918">MKTATIILLTFSVFTFLFASSEIIRDPQVTLKQIVEAIGPDIEDFFKVDGTKSVEALDECEEPIESNIEFLLYTRGHRNNPARINSTSFASIDPSKKVIVLIHGWISGSFGYGFPKLIDAYLQRYDANVIMVDWSVYAWRFYPVSVCLLPKVAHIVTNLLCTLCTEHSIPFSSIHLVGHSLGAQMSGFIGHYTQQECGATIGRITGLDPAGPLYQLKEEIERLDKSDATFVDAMHTDHLALGYYGDCGDVDFYVNCGAFQPGCENITLHDDLGDYTLVDLSCEHIRALDYMAESVNSNEFYAQSCETCPSICIPDVIFPSYVNMGEDCSTSASGSYVISTNEEAPFAQGEGF</sequence>
<protein>
    <recommendedName>
        <fullName evidence="6">Lipase domain-containing protein</fullName>
    </recommendedName>
</protein>
<feature type="signal peptide" evidence="5">
    <location>
        <begin position="1"/>
        <end position="19"/>
    </location>
</feature>
<dbReference type="PRINTS" id="PR00821">
    <property type="entry name" value="TAGLIPASE"/>
</dbReference>
<dbReference type="AlphaFoldDB" id="A0A8K0CCR8"/>
<dbReference type="GO" id="GO:0016298">
    <property type="term" value="F:lipase activity"/>
    <property type="evidence" value="ECO:0007669"/>
    <property type="project" value="InterPro"/>
</dbReference>
<dbReference type="EMBL" id="VTPC01090308">
    <property type="protein sequence ID" value="KAF2883714.1"/>
    <property type="molecule type" value="Genomic_DNA"/>
</dbReference>
<dbReference type="InterPro" id="IPR013818">
    <property type="entry name" value="Lipase"/>
</dbReference>
<dbReference type="GO" id="GO:0005615">
    <property type="term" value="C:extracellular space"/>
    <property type="evidence" value="ECO:0007669"/>
    <property type="project" value="TreeGrafter"/>
</dbReference>
<dbReference type="OrthoDB" id="199913at2759"/>
<keyword evidence="8" id="KW-1185">Reference proteome</keyword>
<dbReference type="InterPro" id="IPR000734">
    <property type="entry name" value="TAG_lipase"/>
</dbReference>
<evidence type="ECO:0000256" key="3">
    <source>
        <dbReference type="ARBA" id="ARBA00022525"/>
    </source>
</evidence>
<keyword evidence="3" id="KW-0964">Secreted</keyword>
<name>A0A8K0CCR8_IGNLU</name>
<dbReference type="Proteomes" id="UP000801492">
    <property type="component" value="Unassembled WGS sequence"/>
</dbReference>
<dbReference type="GO" id="GO:0017171">
    <property type="term" value="F:serine hydrolase activity"/>
    <property type="evidence" value="ECO:0007669"/>
    <property type="project" value="TreeGrafter"/>
</dbReference>
<dbReference type="PANTHER" id="PTHR11610:SF173">
    <property type="entry name" value="LIPASE DOMAIN-CONTAINING PROTEIN-RELATED"/>
    <property type="match status" value="1"/>
</dbReference>
<reference evidence="7" key="1">
    <citation type="submission" date="2019-08" db="EMBL/GenBank/DDBJ databases">
        <title>The genome of the North American firefly Photinus pyralis.</title>
        <authorList>
            <consortium name="Photinus pyralis genome working group"/>
            <person name="Fallon T.R."/>
            <person name="Sander Lower S.E."/>
            <person name="Weng J.-K."/>
        </authorList>
    </citation>
    <scope>NUCLEOTIDE SEQUENCE</scope>
    <source>
        <strain evidence="7">TRF0915ILg1</strain>
        <tissue evidence="7">Whole body</tissue>
    </source>
</reference>
<dbReference type="PANTHER" id="PTHR11610">
    <property type="entry name" value="LIPASE"/>
    <property type="match status" value="1"/>
</dbReference>
<comment type="caution">
    <text evidence="7">The sequence shown here is derived from an EMBL/GenBank/DDBJ whole genome shotgun (WGS) entry which is preliminary data.</text>
</comment>
<dbReference type="Gene3D" id="3.40.50.1820">
    <property type="entry name" value="alpha/beta hydrolase"/>
    <property type="match status" value="1"/>
</dbReference>
<keyword evidence="5" id="KW-0732">Signal</keyword>
<evidence type="ECO:0000313" key="7">
    <source>
        <dbReference type="EMBL" id="KAF2883714.1"/>
    </source>
</evidence>
<evidence type="ECO:0000256" key="2">
    <source>
        <dbReference type="ARBA" id="ARBA00010701"/>
    </source>
</evidence>
<comment type="subcellular location">
    <subcellularLocation>
        <location evidence="1">Secreted</location>
    </subcellularLocation>
</comment>
<dbReference type="GO" id="GO:0016042">
    <property type="term" value="P:lipid catabolic process"/>
    <property type="evidence" value="ECO:0007669"/>
    <property type="project" value="TreeGrafter"/>
</dbReference>
<dbReference type="SUPFAM" id="SSF53474">
    <property type="entry name" value="alpha/beta-Hydrolases"/>
    <property type="match status" value="1"/>
</dbReference>